<dbReference type="GO" id="GO:0140359">
    <property type="term" value="F:ABC-type transporter activity"/>
    <property type="evidence" value="ECO:0007669"/>
    <property type="project" value="InterPro"/>
</dbReference>
<evidence type="ECO:0000256" key="9">
    <source>
        <dbReference type="SAM" id="Phobius"/>
    </source>
</evidence>
<feature type="transmembrane region" description="Helical" evidence="9">
    <location>
        <begin position="369"/>
        <end position="387"/>
    </location>
</feature>
<evidence type="ECO:0000256" key="1">
    <source>
        <dbReference type="ARBA" id="ARBA00004141"/>
    </source>
</evidence>
<dbReference type="Pfam" id="PF19055">
    <property type="entry name" value="ABC2_membrane_7"/>
    <property type="match status" value="3"/>
</dbReference>
<feature type="transmembrane region" description="Helical" evidence="9">
    <location>
        <begin position="1815"/>
        <end position="1835"/>
    </location>
</feature>
<sequence>MHLLSSTGRDILKDISGEFRAGELTAIMGPSGAGKSTLLDILAGFTEGGFTGDILVNKQPRDLKRFRRLSAYIMQDHDLQPHLTVLEAMHFSANLKIGAELSPASKKIRMNEILRAIGLYEAKKTRTGRLSGGQKKRLAIALEIVNNPPVMFFDEPTSGLDSSTSTQCVALLKQLAREGRTIICTIHQPSALLFNMFDHLYAVAEGECIYTGGTGNIVSFLKELDIVCPEHYNPSDYLLEIATHDYGRLNDNLVEKMLNGQSNFYRNPEPFAPVAFESKLMPIKESSPEGPMVLLEMPLFPEHESGDPRPVSPVLATPKKLAKKLSFNPERWCGRDEIYTTSFCRQFSLLLLRTFLILSRDRSLMTMRFAIHCLIAPLIGMLYFGIGNQAAQIFNNYNYVFFSIMFLMFTAFSSMTMAFPLELPIITREHFNRWYSLRAYYIAMTVADIPIQLLCTVTYILITYYMTGQPPEAFRVGLFTLICLMVAWVAQGLGLLVASLFDVKNGAVFGPFFICPFLIFSGFFIHLTDAHPIMHWLFHISFLKYALQGAAMAIFGYDRPRMDCDETYCHFVLPKKFLKEIDMLDADYVEAVIALILVVVCRGIHRVRGDVMAADESVDAVALNLEDGAVVAGQRLTLTFRNICYRRKDRKGGRPKDIVKSVSGRFQPGRLVAILGPSGAGKSSLLSILSGLRQKGFIGTIEVNGYMLDRKRYRQQCVYIQQDFNLIDHLTVLETMNYAAELKMPNRSAMVRKKKVNDILRILGLDTALRTLVGKLSGGEKKRLSIGIEMVSNPPIILLDEPTSGLDSVAAMELISYVKTVASEGRTIACVIHQPSSSLFQLFDDLYLLSSGKCIYNGPLDGMVGTFAEAGHHCPKFYNRADFALEVASKPVRELEQLVQRYGKLDAIDRKQSRQENSIKDGGAVGTFAPLEEDIVVPERKIRPRSRGRYQISQWKQFYVLLRRSLRVTSRDFFFAQLRVIAHLLVGLLLGAVFYQSGQDGALVMVNGACLFFFQLFIFFGNAMPCVITFPLETKVFIRERLNNWYSLEAYYLSKIVADLPLQIICPSLFLAIAYYLTGQPLEPERFGKLCLVLLLLGVFAQTVGLLSGAAFDIQMATFFVPCFSIPSLLFSGFFVKPYEMNEYLSYIAYTSFFRYSLQGSLQAIYGANRTAFPCSKDICYYNKPSKFLRFMDTREDGFWENVYVLLAFIAAFQIILLVEPQRCHSSNVSPSAQCYIVRHAIEYEMAGNEEIELNRLSAATPLQNFVPSTIRFRNVFYRTNEKEILSNVSGRFQHGRLVALMGPSGAGKSSLLNVLSGAQMFGMIGSVTINGEPVEENDPRSVYVEQECPLLVFLTVQETMQFAVDMKMPQSSLRSAKQAKINDILEMVGLDEARNTVVRSLSGGEQRRLAVAVELITNPPIMLLDEPTSGLDSVSSIQVISHLKSLAMSGRTIVCTIHQPASSLFQLFDDVYLLRQGRCLYTGPVENMLVRFARVGLRCPEYYNPADFALESICANQPEAHRMLCRLVDEEMREINAGAPSSPTTLAAQFEPGKRLARYQTACYYQLYILLKRSVLSSARDEFFLKIRLGMHLALGLVFGAVHYNAGSDASMVLANVGCFFQLFAFVYFTNAVSVVNYADEVNVSIKEIANNWYSREAYFLAKLIHDLPLQLFCPSFLLAIVYYFTGQPMEWMRFGMLLGVFAVGGVIGQSLGLIGGICFDVKMQNFFVANACIVPILFSGFFVNAGDLISILRPLSAVSFFRYQFHGAMQALYGYDRGNIPCGQVYCYYKKPATILEQFDVDGHGYGTSIGKALVLVLIMQLIIYVGFMFQCITREVVKASLRIADNSRRIMGTDTTIAIESTKVAATPQTTLEFQDICYQVRHKDGQNKPLLSSVSGTFHSGRLAGILGPSGAGKSTLLNILSGFKTNNVTGSILIDGIPIDRRKYRREVSYTPQDICLLGNITVTESLEFAADLKLSPTTTIAQKSAMVVDVLRLLGLSKCAHNPVANISGGEKKRLSIGLELISNPKIMFFDEPTSGLDIIAAMQVVAHLKDLAASGRCVICVIHQPSSSILQMFDDLFVLSEGHCLYRGPLDELVDTFKGCGFECPNYYNRADFALEIASLKHEGNLLQLRERAKQQDTGVKAEKTIPNEAPNCDEKDVMLMAANGDRNDSSRTSTSSSPDRQYLTSEWGQFVTLTRRTMLCTFRDLQLTKMRLLAHLFVGLLIAVVFYDVGNDGSKVLSNASCLFFFLIFVFFANSMPLVMTFPLETSVFVRERMNNWYSLKAYYFSKLVADFPFLILGPTVFLIGAYYLTSQPMELDRIVMLWSICIFTSWIAQMTGLLAGSVLPLELSVFCVPCSVIPMLIFCGFFVRFREMFDFLIPFTYIAYFRYSFEGSMQAIYGFDRANLPCSGDFCYFSKVPKFLESFDMLENTFVMDVCGLLGWVFVLHVALYATKSLRGVRSRDRTNRLVESGYRTVLGSGRRVLEDRSIVEPHRNMSSEETVEVVIPLVKTITNLTFRNLSCSVNQKQLLRNISGTLKSGRLTAILGPSGAGKSTLLNILSGFRTQGVSGKILINNEAVDCHKYRQLVAYTEQDVPLLQNLTVRETLHFVADLKLSKNVSYIHKTKIVNDIVALLGLQKCSHSQTKVLSGGERKRLSIGLELVSNPKIMFFDEPTSGLDSVASYQVISYMRDLARQGRCVATVVHQPSSELLELFDDVYIVVDGRCMYQGSLDDLIPTLEEVGFTCPPYYNRADFVLKIASQRTDDMDSVEKLIARADTAINGYLENDTTHLEECSNLLAESKVTSQYPIAWWRQFVVLVRRTVLCTLRNITLTRFRLLGHLLFGLTIGSVFYNVGDDGAKVLSNVSCFILFLMFIVFANAMTVVLTFPLEMAVFVREHKSNYYPVSAYYFSKIIADFPLMLAGVSCFQLIVYYLTGQPNETERVVLFWTICVLFGWLAQMYGMVAGSIFPIDVSPFVVPASIIPAVMFSGFFIRYSELLDVFKPLTYVSYFRYGFEGLTQVTYGLNRTQLGCTEMFCYYRKTSKVMEMLQMEQDRYWYDVAGLSVWIAVLHVLLYCAIEKPAIKMSVDKNSIEITIPLMQGGTNLHFQNITYQVRQRKEDKLLLKNISGTFRTGRLTAILGPSGAGKSTLLNVLSGFKTQGVSGNIIVNNEIIDRQRYRQLVAYTAQDVTLLPNITLRENLHYAADLKLSKNVSQAHKIKIVNDVIALLGLQKCAHNQSQLLSGGEKKRLSIGLELVSNPMIMFFDEPTSGLDSVSSFQVISYMKDLARQGRCVISVIHQPSSELLELFDDLYVVVDGRCMFQGSLDELIPTFAEAGFQCPPYYNRADFVLKIASQYDSQCVEVEKLMVKSEKSVSAAMNLGIQEEYDSTEFLVDGRGPQYPIGWWSQFTTLTRRTTLGTVRNPLLMGLRFFGHVLFGFTIGFVFYNVGDDASKVLSNISLLIAFLMFITFANAMTVILTFPLEMAVFVREHKSNYYSVSAYYFSKLVADFPWMLSGVTAFQLIMYFLSGQLNETDRVIMFWGICALFGWLSQVYGLIAGCLFPIDISPFIVPASIIPALLFSGFFIRYNELLDFFKPLTLVSYFRYGFEGLVQATYGHNRTELGCEEIFCYYRKTSKILEALHMEPNRYWTDVLGLGIWIFFLHIVLYLSLRLRLRWNR</sequence>
<evidence type="ECO:0000259" key="10">
    <source>
        <dbReference type="PROSITE" id="PS50893"/>
    </source>
</evidence>
<evidence type="ECO:0000256" key="8">
    <source>
        <dbReference type="ARBA" id="ARBA00023136"/>
    </source>
</evidence>
<keyword evidence="8 9" id="KW-0472">Membrane</keyword>
<feature type="domain" description="ABC transporter" evidence="10">
    <location>
        <begin position="1"/>
        <end position="230"/>
    </location>
</feature>
<feature type="transmembrane region" description="Helical" evidence="9">
    <location>
        <begin position="508"/>
        <end position="527"/>
    </location>
</feature>
<feature type="transmembrane region" description="Helical" evidence="9">
    <location>
        <begin position="1051"/>
        <end position="1075"/>
    </location>
</feature>
<feature type="transmembrane region" description="Helical" evidence="9">
    <location>
        <begin position="1584"/>
        <end position="1605"/>
    </location>
</feature>
<dbReference type="InterPro" id="IPR003439">
    <property type="entry name" value="ABC_transporter-like_ATP-bd"/>
</dbReference>
<dbReference type="GO" id="GO:0016887">
    <property type="term" value="F:ATP hydrolysis activity"/>
    <property type="evidence" value="ECO:0007669"/>
    <property type="project" value="InterPro"/>
</dbReference>
<comment type="similarity">
    <text evidence="2">Belongs to the ABC transporter superfamily. ABCG family. Eye pigment precursor importer (TC 3.A.1.204) subfamily.</text>
</comment>
<dbReference type="InterPro" id="IPR017871">
    <property type="entry name" value="ABC_transporter-like_CS"/>
</dbReference>
<dbReference type="InterPro" id="IPR013525">
    <property type="entry name" value="ABC2_TM"/>
</dbReference>
<feature type="transmembrane region" description="Helical" evidence="9">
    <location>
        <begin position="1693"/>
        <end position="1716"/>
    </location>
</feature>
<dbReference type="InterPro" id="IPR027417">
    <property type="entry name" value="P-loop_NTPase"/>
</dbReference>
<name>A0A182P7E7_9DIPT</name>
<evidence type="ECO:0000256" key="3">
    <source>
        <dbReference type="ARBA" id="ARBA00022448"/>
    </source>
</evidence>
<feature type="transmembrane region" description="Helical" evidence="9">
    <location>
        <begin position="1728"/>
        <end position="1747"/>
    </location>
</feature>
<dbReference type="InterPro" id="IPR003593">
    <property type="entry name" value="AAA+_ATPase"/>
</dbReference>
<keyword evidence="3" id="KW-0813">Transport</keyword>
<reference evidence="12" key="1">
    <citation type="submission" date="2013-03" db="EMBL/GenBank/DDBJ databases">
        <title>The Genome Sequence of Anopheles epiroticus epiroticus2.</title>
        <authorList>
            <consortium name="The Broad Institute Genomics Platform"/>
            <person name="Neafsey D.E."/>
            <person name="Howell P."/>
            <person name="Walker B."/>
            <person name="Young S.K."/>
            <person name="Zeng Q."/>
            <person name="Gargeya S."/>
            <person name="Fitzgerald M."/>
            <person name="Haas B."/>
            <person name="Abouelleil A."/>
            <person name="Allen A.W."/>
            <person name="Alvarado L."/>
            <person name="Arachchi H.M."/>
            <person name="Berlin A.M."/>
            <person name="Chapman S.B."/>
            <person name="Gainer-Dewar J."/>
            <person name="Goldberg J."/>
            <person name="Griggs A."/>
            <person name="Gujja S."/>
            <person name="Hansen M."/>
            <person name="Howarth C."/>
            <person name="Imamovic A."/>
            <person name="Ireland A."/>
            <person name="Larimer J."/>
            <person name="McCowan C."/>
            <person name="Murphy C."/>
            <person name="Pearson M."/>
            <person name="Poon T.W."/>
            <person name="Priest M."/>
            <person name="Roberts A."/>
            <person name="Saif S."/>
            <person name="Shea T."/>
            <person name="Sisk P."/>
            <person name="Sykes S."/>
            <person name="Wortman J."/>
            <person name="Nusbaum C."/>
            <person name="Birren B."/>
        </authorList>
    </citation>
    <scope>NUCLEOTIDE SEQUENCE [LARGE SCALE GENOMIC DNA]</scope>
    <source>
        <strain evidence="12">Epiroticus2</strain>
    </source>
</reference>
<feature type="transmembrane region" description="Helical" evidence="9">
    <location>
        <begin position="1119"/>
        <end position="1136"/>
    </location>
</feature>
<feature type="transmembrane region" description="Helical" evidence="9">
    <location>
        <begin position="3439"/>
        <end position="3457"/>
    </location>
</feature>
<feature type="domain" description="ABC transporter" evidence="10">
    <location>
        <begin position="638"/>
        <end position="876"/>
    </location>
</feature>
<keyword evidence="6" id="KW-0067">ATP-binding</keyword>
<feature type="transmembrane region" description="Helical" evidence="9">
    <location>
        <begin position="1001"/>
        <end position="1030"/>
    </location>
</feature>
<feature type="transmembrane region" description="Helical" evidence="9">
    <location>
        <begin position="2291"/>
        <end position="2316"/>
    </location>
</feature>
<feature type="transmembrane region" description="Helical" evidence="9">
    <location>
        <begin position="3515"/>
        <end position="3535"/>
    </location>
</feature>
<dbReference type="InterPro" id="IPR043926">
    <property type="entry name" value="ABCG_dom"/>
</dbReference>
<feature type="transmembrane region" description="Helical" evidence="9">
    <location>
        <begin position="1611"/>
        <end position="1630"/>
    </location>
</feature>
<evidence type="ECO:0000313" key="11">
    <source>
        <dbReference type="EnsemblMetazoa" id="AEPI002849-PA"/>
    </source>
</evidence>
<dbReference type="Pfam" id="PF01061">
    <property type="entry name" value="ABC2_membrane"/>
    <property type="match status" value="6"/>
</dbReference>
<feature type="transmembrane region" description="Helical" evidence="9">
    <location>
        <begin position="3578"/>
        <end position="3597"/>
    </location>
</feature>
<dbReference type="NCBIfam" id="NF010167">
    <property type="entry name" value="PRK13648.1"/>
    <property type="match status" value="6"/>
</dbReference>
<feature type="transmembrane region" description="Helical" evidence="9">
    <location>
        <begin position="478"/>
        <end position="501"/>
    </location>
</feature>
<feature type="domain" description="ABC transporter" evidence="10">
    <location>
        <begin position="1271"/>
        <end position="1502"/>
    </location>
</feature>
<feature type="transmembrane region" description="Helical" evidence="9">
    <location>
        <begin position="2356"/>
        <end position="2376"/>
    </location>
</feature>
<feature type="transmembrane region" description="Helical" evidence="9">
    <location>
        <begin position="2953"/>
        <end position="2972"/>
    </location>
</feature>
<feature type="transmembrane region" description="Helical" evidence="9">
    <location>
        <begin position="2328"/>
        <end position="2349"/>
    </location>
</feature>
<dbReference type="EnsemblMetazoa" id="AEPI002849-RA">
    <property type="protein sequence ID" value="AEPI002849-PA"/>
    <property type="gene ID" value="AEPI002849"/>
</dbReference>
<dbReference type="InterPro" id="IPR050352">
    <property type="entry name" value="ABCG_transporters"/>
</dbReference>
<feature type="domain" description="ABC transporter" evidence="10">
    <location>
        <begin position="1875"/>
        <end position="2113"/>
    </location>
</feature>
<feature type="transmembrane region" description="Helical" evidence="9">
    <location>
        <begin position="1199"/>
        <end position="1219"/>
    </location>
</feature>
<feature type="transmembrane region" description="Helical" evidence="9">
    <location>
        <begin position="3658"/>
        <end position="3680"/>
    </location>
</feature>
<reference evidence="11" key="2">
    <citation type="submission" date="2020-05" db="UniProtKB">
        <authorList>
            <consortium name="EnsemblMetazoa"/>
        </authorList>
    </citation>
    <scope>IDENTIFICATION</scope>
    <source>
        <strain evidence="11">Epiroticus2</strain>
    </source>
</reference>
<dbReference type="PANTHER" id="PTHR48041:SF118">
    <property type="entry name" value="ATP-BINDING CASSETTE TRANSPORTER (ABC TRANSPORTER) FAMILY G MEMBER 16"/>
    <property type="match status" value="1"/>
</dbReference>
<keyword evidence="12" id="KW-1185">Reference proteome</keyword>
<feature type="transmembrane region" description="Helical" evidence="9">
    <location>
        <begin position="2220"/>
        <end position="2238"/>
    </location>
</feature>
<evidence type="ECO:0000256" key="7">
    <source>
        <dbReference type="ARBA" id="ARBA00022989"/>
    </source>
</evidence>
<dbReference type="FunFam" id="3.40.50.300:FF:001077">
    <property type="entry name" value="Uncharacterized protein, isoform A"/>
    <property type="match status" value="5"/>
</dbReference>
<feature type="domain" description="ABC transporter" evidence="10">
    <location>
        <begin position="2522"/>
        <end position="2755"/>
    </location>
</feature>
<feature type="transmembrane region" description="Helical" evidence="9">
    <location>
        <begin position="399"/>
        <end position="419"/>
    </location>
</feature>
<organism evidence="11 12">
    <name type="scientific">Anopheles epiroticus</name>
    <dbReference type="NCBI Taxonomy" id="199890"/>
    <lineage>
        <taxon>Eukaryota</taxon>
        <taxon>Metazoa</taxon>
        <taxon>Ecdysozoa</taxon>
        <taxon>Arthropoda</taxon>
        <taxon>Hexapoda</taxon>
        <taxon>Insecta</taxon>
        <taxon>Pterygota</taxon>
        <taxon>Neoptera</taxon>
        <taxon>Endopterygota</taxon>
        <taxon>Diptera</taxon>
        <taxon>Nematocera</taxon>
        <taxon>Culicoidea</taxon>
        <taxon>Culicidae</taxon>
        <taxon>Anophelinae</taxon>
        <taxon>Anopheles</taxon>
    </lineage>
</organism>
<accession>A0A182P7E7</accession>
<dbReference type="SMART" id="SM00382">
    <property type="entry name" value="AAA"/>
    <property type="match status" value="6"/>
</dbReference>
<evidence type="ECO:0000256" key="2">
    <source>
        <dbReference type="ARBA" id="ARBA00005814"/>
    </source>
</evidence>
<dbReference type="CDD" id="cd03213">
    <property type="entry name" value="ABCG_EPDR"/>
    <property type="match status" value="5"/>
</dbReference>
<feature type="transmembrane region" description="Helical" evidence="9">
    <location>
        <begin position="3469"/>
        <end position="3494"/>
    </location>
</feature>
<feature type="transmembrane region" description="Helical" evidence="9">
    <location>
        <begin position="2439"/>
        <end position="2459"/>
    </location>
</feature>
<dbReference type="GO" id="GO:0005524">
    <property type="term" value="F:ATP binding"/>
    <property type="evidence" value="ECO:0007669"/>
    <property type="project" value="UniProtKB-KW"/>
</dbReference>
<dbReference type="PROSITE" id="PS00211">
    <property type="entry name" value="ABC_TRANSPORTER_1"/>
    <property type="match status" value="6"/>
</dbReference>
<evidence type="ECO:0000256" key="4">
    <source>
        <dbReference type="ARBA" id="ARBA00022692"/>
    </source>
</evidence>
<feature type="domain" description="ABC transporter" evidence="10">
    <location>
        <begin position="3113"/>
        <end position="3350"/>
    </location>
</feature>
<dbReference type="GO" id="GO:0005886">
    <property type="term" value="C:plasma membrane"/>
    <property type="evidence" value="ECO:0007669"/>
    <property type="project" value="TreeGrafter"/>
</dbReference>
<evidence type="ECO:0000256" key="5">
    <source>
        <dbReference type="ARBA" id="ARBA00022741"/>
    </source>
</evidence>
<feature type="transmembrane region" description="Helical" evidence="9">
    <location>
        <begin position="533"/>
        <end position="555"/>
    </location>
</feature>
<dbReference type="FunFam" id="3.40.50.300:FF:002217">
    <property type="entry name" value="ATP-binding cassette sub-family G member 1"/>
    <property type="match status" value="1"/>
</dbReference>
<feature type="transmembrane region" description="Helical" evidence="9">
    <location>
        <begin position="2869"/>
        <end position="2895"/>
    </location>
</feature>
<feature type="transmembrane region" description="Helical" evidence="9">
    <location>
        <begin position="440"/>
        <end position="466"/>
    </location>
</feature>
<evidence type="ECO:0000313" key="12">
    <source>
        <dbReference type="Proteomes" id="UP000075885"/>
    </source>
</evidence>
<feature type="transmembrane region" description="Helical" evidence="9">
    <location>
        <begin position="3547"/>
        <end position="3571"/>
    </location>
</feature>
<feature type="transmembrane region" description="Helical" evidence="9">
    <location>
        <begin position="2984"/>
        <end position="3003"/>
    </location>
</feature>
<dbReference type="Proteomes" id="UP000075885">
    <property type="component" value="Unassembled WGS sequence"/>
</dbReference>
<dbReference type="VEuPathDB" id="VectorBase:AEPI002849"/>
<feature type="transmembrane region" description="Helical" evidence="9">
    <location>
        <begin position="1087"/>
        <end position="1107"/>
    </location>
</feature>
<evidence type="ECO:0000256" key="6">
    <source>
        <dbReference type="ARBA" id="ARBA00022840"/>
    </source>
</evidence>
<keyword evidence="7 9" id="KW-1133">Transmembrane helix</keyword>
<dbReference type="SUPFAM" id="SSF52540">
    <property type="entry name" value="P-loop containing nucleoside triphosphate hydrolases"/>
    <property type="match status" value="6"/>
</dbReference>
<keyword evidence="5" id="KW-0547">Nucleotide-binding</keyword>
<dbReference type="STRING" id="199890.A0A182P7E7"/>
<dbReference type="PROSITE" id="PS50893">
    <property type="entry name" value="ABC_TRANSPORTER_2"/>
    <property type="match status" value="6"/>
</dbReference>
<feature type="transmembrane region" description="Helical" evidence="9">
    <location>
        <begin position="3064"/>
        <end position="3086"/>
    </location>
</feature>
<dbReference type="Pfam" id="PF00005">
    <property type="entry name" value="ABC_tran"/>
    <property type="match status" value="6"/>
</dbReference>
<proteinExistence type="inferred from homology"/>
<comment type="subcellular location">
    <subcellularLocation>
        <location evidence="1">Membrane</location>
        <topology evidence="1">Multi-pass membrane protein</topology>
    </subcellularLocation>
</comment>
<feature type="transmembrane region" description="Helical" evidence="9">
    <location>
        <begin position="973"/>
        <end position="995"/>
    </location>
</feature>
<feature type="transmembrane region" description="Helical" evidence="9">
    <location>
        <begin position="2244"/>
        <end position="2270"/>
    </location>
</feature>
<dbReference type="Gene3D" id="3.40.50.300">
    <property type="entry name" value="P-loop containing nucleotide triphosphate hydrolases"/>
    <property type="match status" value="6"/>
</dbReference>
<feature type="transmembrane region" description="Helical" evidence="9">
    <location>
        <begin position="2916"/>
        <end position="2941"/>
    </location>
</feature>
<dbReference type="PANTHER" id="PTHR48041">
    <property type="entry name" value="ABC TRANSPORTER G FAMILY MEMBER 28"/>
    <property type="match status" value="1"/>
</dbReference>
<protein>
    <recommendedName>
        <fullName evidence="10">ABC transporter domain-containing protein</fullName>
    </recommendedName>
</protein>
<keyword evidence="4 9" id="KW-0812">Transmembrane</keyword>
<feature type="transmembrane region" description="Helical" evidence="9">
    <location>
        <begin position="2845"/>
        <end position="2863"/>
    </location>
</feature>